<dbReference type="EMBL" id="BMXE01000004">
    <property type="protein sequence ID" value="GHB34009.1"/>
    <property type="molecule type" value="Genomic_DNA"/>
</dbReference>
<evidence type="ECO:0000313" key="1">
    <source>
        <dbReference type="EMBL" id="GHB34009.1"/>
    </source>
</evidence>
<name>A0ABQ3ED74_9HYPH</name>
<organism evidence="1 2">
    <name type="scientific">Pseudovibrio japonicus</name>
    <dbReference type="NCBI Taxonomy" id="366534"/>
    <lineage>
        <taxon>Bacteria</taxon>
        <taxon>Pseudomonadati</taxon>
        <taxon>Pseudomonadota</taxon>
        <taxon>Alphaproteobacteria</taxon>
        <taxon>Hyphomicrobiales</taxon>
        <taxon>Stappiaceae</taxon>
        <taxon>Pseudovibrio</taxon>
    </lineage>
</organism>
<evidence type="ECO:0000313" key="2">
    <source>
        <dbReference type="Proteomes" id="UP000637980"/>
    </source>
</evidence>
<gene>
    <name evidence="1" type="ORF">GCM10007094_23750</name>
</gene>
<protein>
    <submittedName>
        <fullName evidence="1">Uncharacterized protein</fullName>
    </submittedName>
</protein>
<comment type="caution">
    <text evidence="1">The sequence shown here is derived from an EMBL/GenBank/DDBJ whole genome shotgun (WGS) entry which is preliminary data.</text>
</comment>
<dbReference type="RefSeq" id="WP_189437018.1">
    <property type="nucleotide sequence ID" value="NZ_BMXE01000004.1"/>
</dbReference>
<keyword evidence="2" id="KW-1185">Reference proteome</keyword>
<proteinExistence type="predicted"/>
<accession>A0ABQ3ED74</accession>
<reference evidence="2" key="1">
    <citation type="journal article" date="2019" name="Int. J. Syst. Evol. Microbiol.">
        <title>The Global Catalogue of Microorganisms (GCM) 10K type strain sequencing project: providing services to taxonomists for standard genome sequencing and annotation.</title>
        <authorList>
            <consortium name="The Broad Institute Genomics Platform"/>
            <consortium name="The Broad Institute Genome Sequencing Center for Infectious Disease"/>
            <person name="Wu L."/>
            <person name="Ma J."/>
        </authorList>
    </citation>
    <scope>NUCLEOTIDE SEQUENCE [LARGE SCALE GENOMIC DNA]</scope>
    <source>
        <strain evidence="2">KCTC 12861</strain>
    </source>
</reference>
<sequence>MFTNTDIKTSIEQFALSNGTITLRNALQALKPFGLSIHARANDGAMCIDFSCTLVAQRISSTHNIYRASDVIAFATKHCT</sequence>
<dbReference type="Proteomes" id="UP000637980">
    <property type="component" value="Unassembled WGS sequence"/>
</dbReference>